<gene>
    <name evidence="1" type="ORF">DNHGIG_36320</name>
</gene>
<proteinExistence type="predicted"/>
<evidence type="ECO:0000313" key="1">
    <source>
        <dbReference type="EMBL" id="GIM48083.1"/>
    </source>
</evidence>
<accession>A0AAV4LJT3</accession>
<dbReference type="EMBL" id="BOQE01000001">
    <property type="protein sequence ID" value="GIM48083.1"/>
    <property type="molecule type" value="Genomic_DNA"/>
</dbReference>
<evidence type="ECO:0000313" key="2">
    <source>
        <dbReference type="Proteomes" id="UP001057291"/>
    </source>
</evidence>
<comment type="caution">
    <text evidence="1">The sequence shown here is derived from an EMBL/GenBank/DDBJ whole genome shotgun (WGS) entry which is preliminary data.</text>
</comment>
<sequence length="80" mass="9425">MRQTDMKLLYPNQEIEFSDEQVTSDTYRIHVRLDQDQGRFLDPASYVEQKWVEKQPNDYTLRIKNITGSPVYVSVEDANA</sequence>
<dbReference type="Proteomes" id="UP001057291">
    <property type="component" value="Unassembled WGS sequence"/>
</dbReference>
<dbReference type="RefSeq" id="WP_282200993.1">
    <property type="nucleotide sequence ID" value="NZ_BOQE01000001.1"/>
</dbReference>
<keyword evidence="2" id="KW-1185">Reference proteome</keyword>
<dbReference type="AlphaFoldDB" id="A0AAV4LJT3"/>
<name>A0AAV4LJT3_9BACL</name>
<organism evidence="1 2">
    <name type="scientific">Collibacillus ludicampi</name>
    <dbReference type="NCBI Taxonomy" id="2771369"/>
    <lineage>
        <taxon>Bacteria</taxon>
        <taxon>Bacillati</taxon>
        <taxon>Bacillota</taxon>
        <taxon>Bacilli</taxon>
        <taxon>Bacillales</taxon>
        <taxon>Alicyclobacillaceae</taxon>
        <taxon>Collibacillus</taxon>
    </lineage>
</organism>
<protein>
    <submittedName>
        <fullName evidence="1">Uncharacterized protein</fullName>
    </submittedName>
</protein>
<reference evidence="1" key="1">
    <citation type="journal article" date="2023" name="Int. J. Syst. Evol. Microbiol.">
        <title>Collibacillus ludicampi gen. nov., sp. nov., a new soil bacterium of the family Alicyclobacillaceae.</title>
        <authorList>
            <person name="Jojima T."/>
            <person name="Ioku Y."/>
            <person name="Fukuta Y."/>
            <person name="Shirasaka N."/>
            <person name="Matsumura Y."/>
            <person name="Mori M."/>
        </authorList>
    </citation>
    <scope>NUCLEOTIDE SEQUENCE</scope>
    <source>
        <strain evidence="1">TP075</strain>
    </source>
</reference>